<feature type="compositionally biased region" description="Acidic residues" evidence="13">
    <location>
        <begin position="978"/>
        <end position="1035"/>
    </location>
</feature>
<dbReference type="GO" id="GO:0006260">
    <property type="term" value="P:DNA replication"/>
    <property type="evidence" value="ECO:0007669"/>
    <property type="project" value="UniProtKB-KW"/>
</dbReference>
<dbReference type="InterPro" id="IPR029148">
    <property type="entry name" value="FACT-SPT16_Nlobe"/>
</dbReference>
<dbReference type="PANTHER" id="PTHR13980:SF15">
    <property type="entry name" value="FACT COMPLEX SUBUNIT SPT16"/>
    <property type="match status" value="1"/>
</dbReference>
<sequence>MNVNSLFAVTAPPRIHTNLFSSLSGSSPNHHQRHHHFRTAKMADEVSIDKAQFHNRLSSLITAWKNDKRSGNNVYGDVGSIVVCMGKSDEAAGFHKANGLQFWLLGYEFPATLFLITLEAMYIVTTKKKAAYLEVLKDGKTPVEIIVRGKDAEENAKQFEKINETIKSAGKKVGTLPKEQSGGPFVTEWKSAFSEIGKDVEEYDISTALSTAMAIKDENELRSIRNASSASAYLMREYFVETMSDILDKEKKITHKAFANKVSNKLDDDKFFRAMKGVGKFDSQQLDWSISPTVQSGGNFDLKLQAEPDDNNLHQPGVILSAFGLRYQTYASQLARTYLVEPNKTQESMYKLLLSVHETVIKELRDGVLAKDVYQKAVAVIKAKKPELVENFVKSVGSGIGIEAKDPTLSLNGKNVRQLKDGMTFSITTGFSNLENPNAKDKKREGTYSLLLSDTVRITSGGEAYCFTKDAPRDMESASFFFNDEEEEEKKPKPKKDSRVGAVASSNITKTRLRAQGGSTQNEEKEAARREHQKELHTKKQQEGLEMYQKGHGNLNGVQEKKFKRFESYKRVESLPPRVKDLTILVDAKNYSIILPIMGRPVPFHINTIKNATTSTEGGFTYLRINFLSPGQGVGRKDDQPFEDPTAQFIRSLTFRNKDADRMEDVREQLTEMKKASVRKEQEKKDMEDVVEQDKLVEIRNRRPFRLDNIYMRPAMESKRIGGAVEIHQNGLRYNHLGNQKIDILFSNVKHLFFQPCAGELIVIIHVHLINPIIIGKRKTKDVQFYREATEMQFDETGNRKRKHRYGDEEEFEAEQEEKRRRAALDKEFKQFAEKIADAGKGEGISVDMPFRDLGFNGVPSRSSVMIQPTTDCLVQLTEPPFMVITLTDIEVVHLERVQFGLKQFDMVVVFKDFTRPPAHINTIPVEALDGVRDWLDSVDIPFSEGPLNLNWATIMKTVIQDPHTFFADGGWSFLGTESDDEGSDEEEEESAFEASSEDLASESSEDESDFDDDASAEASDEDVSDDEEGEDWDELEKKAAKKDREGGLEDEDSRKKTKPKKR</sequence>
<dbReference type="InterPro" id="IPR000994">
    <property type="entry name" value="Pept_M24"/>
</dbReference>
<dbReference type="Gene3D" id="3.90.230.10">
    <property type="entry name" value="Creatinase/methionine aminopeptidase superfamily"/>
    <property type="match status" value="1"/>
</dbReference>
<evidence type="ECO:0000256" key="10">
    <source>
        <dbReference type="ARBA" id="ARBA00025370"/>
    </source>
</evidence>
<comment type="function">
    <text evidence="10 11">Component of the FACT complex, a general chromatin factor that acts to reorganize nucleosomes. The FACT complex is involved in multiple processes that require DNA as a template such as mRNA elongation, DNA replication and DNA repair. During transcription elongation the FACT complex acts as a histone chaperone that both destabilizes and restores nucleosomal structure. It facilitates the passage of RNA polymerase II and transcription by promoting the dissociation of one histone H2A-H2B dimer from the nucleosome, then subsequently promotes the reestablishment of the nucleosome following the passage of RNA polymerase II.</text>
</comment>
<feature type="domain" description="Histone chaperone RTT106/FACT complex subunit SPT16-like middle" evidence="16">
    <location>
        <begin position="856"/>
        <end position="946"/>
    </location>
</feature>
<comment type="similarity">
    <text evidence="1 11">Belongs to the peptidase M24 family. SPT16 subfamily.</text>
</comment>
<dbReference type="GO" id="GO:0031491">
    <property type="term" value="F:nucleosome binding"/>
    <property type="evidence" value="ECO:0007669"/>
    <property type="project" value="TreeGrafter"/>
</dbReference>
<dbReference type="InterPro" id="IPR056595">
    <property type="entry name" value="Fact-SPT16_PH"/>
</dbReference>
<dbReference type="InterPro" id="IPR029149">
    <property type="entry name" value="Creatin/AminoP/Spt16_N"/>
</dbReference>
<comment type="subunit">
    <text evidence="11">Component of the FACT complex.</text>
</comment>
<feature type="compositionally biased region" description="Basic and acidic residues" evidence="13">
    <location>
        <begin position="489"/>
        <end position="499"/>
    </location>
</feature>
<protein>
    <recommendedName>
        <fullName evidence="11">FACT complex subunit</fullName>
    </recommendedName>
</protein>
<keyword evidence="7 11" id="KW-0804">Transcription</keyword>
<feature type="compositionally biased region" description="Basic and acidic residues" evidence="13">
    <location>
        <begin position="1036"/>
        <end position="1048"/>
    </location>
</feature>
<dbReference type="InterPro" id="IPR011993">
    <property type="entry name" value="PH-like_dom_sf"/>
</dbReference>
<dbReference type="Pfam" id="PF08512">
    <property type="entry name" value="Rttp106-like_middle"/>
    <property type="match status" value="1"/>
</dbReference>
<evidence type="ECO:0000256" key="7">
    <source>
        <dbReference type="ARBA" id="ARBA00023163"/>
    </source>
</evidence>
<dbReference type="InterPro" id="IPR048969">
    <property type="entry name" value="FACT_SPT16_C"/>
</dbReference>
<dbReference type="PANTHER" id="PTHR13980">
    <property type="entry name" value="CDC68 RELATED"/>
    <property type="match status" value="1"/>
</dbReference>
<evidence type="ECO:0000256" key="13">
    <source>
        <dbReference type="SAM" id="MobiDB-lite"/>
    </source>
</evidence>
<feature type="domain" description="FACT complex subunit SPT16 middle" evidence="15">
    <location>
        <begin position="584"/>
        <end position="734"/>
    </location>
</feature>
<dbReference type="InterPro" id="IPR040258">
    <property type="entry name" value="Spt16"/>
</dbReference>
<evidence type="ECO:0000256" key="12">
    <source>
        <dbReference type="SAM" id="Coils"/>
    </source>
</evidence>
<dbReference type="SMART" id="SM01285">
    <property type="entry name" value="FACT-Spt16_Nlob"/>
    <property type="match status" value="1"/>
</dbReference>
<dbReference type="InterPro" id="IPR013719">
    <property type="entry name" value="RTT106/SPT16-like_middle_dom"/>
</dbReference>
<dbReference type="Proteomes" id="UP000230605">
    <property type="component" value="Chromosome 2"/>
</dbReference>
<feature type="compositionally biased region" description="Basic and acidic residues" evidence="13">
    <location>
        <begin position="522"/>
        <end position="542"/>
    </location>
</feature>
<reference evidence="17 18" key="1">
    <citation type="submission" date="2015-10" db="EMBL/GenBank/DDBJ databases">
        <title>The cercosporin biosynthetic gene cluster was horizontally transferred to several fungal lineages and shown to be expanded in Cercospora beticola based on microsynteny with recipient genomes.</title>
        <authorList>
            <person name="De Jonge R."/>
            <person name="Ebert M.K."/>
            <person name="Suttle J.C."/>
            <person name="Jurick Ii W.M."/>
            <person name="Secor G.A."/>
            <person name="Thomma B.P."/>
            <person name="Van De Peer Y."/>
            <person name="Bolton M.D."/>
        </authorList>
    </citation>
    <scope>NUCLEOTIDE SEQUENCE [LARGE SCALE GENOMIC DNA]</scope>
    <source>
        <strain evidence="17 18">09-40</strain>
    </source>
</reference>
<dbReference type="FunFam" id="3.40.350.10:FF:000006">
    <property type="entry name" value="FACT complex subunit SPT16"/>
    <property type="match status" value="1"/>
</dbReference>
<dbReference type="AlphaFoldDB" id="A0A2G5I0J5"/>
<dbReference type="GO" id="GO:0034728">
    <property type="term" value="P:nucleosome organization"/>
    <property type="evidence" value="ECO:0007669"/>
    <property type="project" value="UniProtKB-ARBA"/>
</dbReference>
<dbReference type="GO" id="GO:0006368">
    <property type="term" value="P:transcription elongation by RNA polymerase II"/>
    <property type="evidence" value="ECO:0007669"/>
    <property type="project" value="TreeGrafter"/>
</dbReference>
<comment type="subcellular location">
    <subcellularLocation>
        <location evidence="11">Nucleus</location>
    </subcellularLocation>
    <subcellularLocation>
        <location evidence="11">Chromosome</location>
    </subcellularLocation>
</comment>
<dbReference type="Gene3D" id="2.30.29.210">
    <property type="entry name" value="FACT complex subunit Spt16p/Cdc68p"/>
    <property type="match status" value="1"/>
</dbReference>
<dbReference type="Pfam" id="PF14826">
    <property type="entry name" value="FACT-Spt16_Nlob"/>
    <property type="match status" value="1"/>
</dbReference>
<gene>
    <name evidence="17" type="ORF">CB0940_05420</name>
</gene>
<dbReference type="GO" id="GO:0010468">
    <property type="term" value="P:regulation of gene expression"/>
    <property type="evidence" value="ECO:0007669"/>
    <property type="project" value="UniProtKB-ARBA"/>
</dbReference>
<dbReference type="Pfam" id="PF21091">
    <property type="entry name" value="SPT16_C"/>
    <property type="match status" value="1"/>
</dbReference>
<evidence type="ECO:0000256" key="4">
    <source>
        <dbReference type="ARBA" id="ARBA00022763"/>
    </source>
</evidence>
<evidence type="ECO:0000256" key="6">
    <source>
        <dbReference type="ARBA" id="ARBA00023054"/>
    </source>
</evidence>
<keyword evidence="4 11" id="KW-0227">DNA damage</keyword>
<dbReference type="Pfam" id="PF00557">
    <property type="entry name" value="Peptidase_M24"/>
    <property type="match status" value="1"/>
</dbReference>
<dbReference type="Pfam" id="PF08644">
    <property type="entry name" value="SPT16"/>
    <property type="match status" value="1"/>
</dbReference>
<evidence type="ECO:0000256" key="11">
    <source>
        <dbReference type="RuleBase" id="RU367052"/>
    </source>
</evidence>
<evidence type="ECO:0000256" key="1">
    <source>
        <dbReference type="ARBA" id="ARBA00010779"/>
    </source>
</evidence>
<dbReference type="GO" id="GO:0035101">
    <property type="term" value="C:FACT complex"/>
    <property type="evidence" value="ECO:0007669"/>
    <property type="project" value="UniProtKB-UniRule"/>
</dbReference>
<feature type="region of interest" description="Disordered" evidence="13">
    <location>
        <begin position="797"/>
        <end position="816"/>
    </location>
</feature>
<evidence type="ECO:0000256" key="3">
    <source>
        <dbReference type="ARBA" id="ARBA00022705"/>
    </source>
</evidence>
<evidence type="ECO:0000256" key="9">
    <source>
        <dbReference type="ARBA" id="ARBA00023242"/>
    </source>
</evidence>
<keyword evidence="5 11" id="KW-0805">Transcription regulation</keyword>
<dbReference type="FunFam" id="2.30.29.150:FF:000002">
    <property type="entry name" value="FACT complex subunit SPT16"/>
    <property type="match status" value="1"/>
</dbReference>
<comment type="caution">
    <text evidence="17">The sequence shown here is derived from an EMBL/GenBank/DDBJ whole genome shotgun (WGS) entry which is preliminary data.</text>
</comment>
<evidence type="ECO:0000256" key="8">
    <source>
        <dbReference type="ARBA" id="ARBA00023204"/>
    </source>
</evidence>
<feature type="domain" description="FACT complex subunit SPT16 N-terminal lobe" evidence="14">
    <location>
        <begin position="48"/>
        <end position="209"/>
    </location>
</feature>
<dbReference type="SMART" id="SM01287">
    <property type="entry name" value="Rtt106"/>
    <property type="match status" value="1"/>
</dbReference>
<feature type="region of interest" description="Disordered" evidence="13">
    <location>
        <begin position="971"/>
        <end position="1063"/>
    </location>
</feature>
<name>A0A2G5I0J5_CERBT</name>
<dbReference type="SMART" id="SM01286">
    <property type="entry name" value="SPT16"/>
    <property type="match status" value="1"/>
</dbReference>
<dbReference type="Gene3D" id="2.30.29.30">
    <property type="entry name" value="Pleckstrin-homology domain (PH domain)/Phosphotyrosine-binding domain (PTB)"/>
    <property type="match status" value="1"/>
</dbReference>
<keyword evidence="8 11" id="KW-0234">DNA repair</keyword>
<dbReference type="EMBL" id="LKMD01000102">
    <property type="protein sequence ID" value="PIA98319.1"/>
    <property type="molecule type" value="Genomic_DNA"/>
</dbReference>
<organism evidence="17 18">
    <name type="scientific">Cercospora beticola</name>
    <name type="common">Sugarbeet leaf spot fungus</name>
    <dbReference type="NCBI Taxonomy" id="122368"/>
    <lineage>
        <taxon>Eukaryota</taxon>
        <taxon>Fungi</taxon>
        <taxon>Dikarya</taxon>
        <taxon>Ascomycota</taxon>
        <taxon>Pezizomycotina</taxon>
        <taxon>Dothideomycetes</taxon>
        <taxon>Dothideomycetidae</taxon>
        <taxon>Mycosphaerellales</taxon>
        <taxon>Mycosphaerellaceae</taxon>
        <taxon>Cercospora</taxon>
    </lineage>
</organism>
<evidence type="ECO:0000256" key="5">
    <source>
        <dbReference type="ARBA" id="ARBA00023015"/>
    </source>
</evidence>
<dbReference type="FunFam" id="2.30.29.210:FF:000001">
    <property type="entry name" value="FACT complex subunit spt16"/>
    <property type="match status" value="1"/>
</dbReference>
<dbReference type="Gene3D" id="3.40.350.10">
    <property type="entry name" value="Creatinase/prolidase N-terminal domain"/>
    <property type="match status" value="1"/>
</dbReference>
<evidence type="ECO:0000313" key="18">
    <source>
        <dbReference type="Proteomes" id="UP000230605"/>
    </source>
</evidence>
<evidence type="ECO:0000259" key="15">
    <source>
        <dbReference type="SMART" id="SM01286"/>
    </source>
</evidence>
<evidence type="ECO:0000313" key="17">
    <source>
        <dbReference type="EMBL" id="PIA98319.1"/>
    </source>
</evidence>
<keyword evidence="6 12" id="KW-0175">Coiled coil</keyword>
<evidence type="ECO:0000259" key="14">
    <source>
        <dbReference type="SMART" id="SM01285"/>
    </source>
</evidence>
<accession>A0A2G5I0J5</accession>
<dbReference type="InterPro" id="IPR013953">
    <property type="entry name" value="FACT_SPT16_M"/>
</dbReference>
<feature type="coiled-coil region" evidence="12">
    <location>
        <begin position="663"/>
        <end position="693"/>
    </location>
</feature>
<evidence type="ECO:0000259" key="16">
    <source>
        <dbReference type="SMART" id="SM01287"/>
    </source>
</evidence>
<feature type="region of interest" description="Disordered" evidence="13">
    <location>
        <begin position="480"/>
        <end position="542"/>
    </location>
</feature>
<keyword evidence="3 11" id="KW-0235">DNA replication</keyword>
<dbReference type="FunFam" id="2.30.29.30:FF:000017">
    <property type="entry name" value="FACT complex subunit SPT16"/>
    <property type="match status" value="1"/>
</dbReference>
<dbReference type="SUPFAM" id="SSF55920">
    <property type="entry name" value="Creatinase/aminopeptidase"/>
    <property type="match status" value="1"/>
</dbReference>
<dbReference type="Pfam" id="PF24824">
    <property type="entry name" value="PH_SPT16"/>
    <property type="match status" value="1"/>
</dbReference>
<dbReference type="FunFam" id="3.90.230.10:FF:000005">
    <property type="entry name" value="FACT complex subunit spt16"/>
    <property type="match status" value="1"/>
</dbReference>
<dbReference type="Gene3D" id="2.30.29.150">
    <property type="match status" value="1"/>
</dbReference>
<dbReference type="GO" id="GO:0006281">
    <property type="term" value="P:DNA repair"/>
    <property type="evidence" value="ECO:0007669"/>
    <property type="project" value="UniProtKB-UniRule"/>
</dbReference>
<evidence type="ECO:0000256" key="2">
    <source>
        <dbReference type="ARBA" id="ARBA00022454"/>
    </source>
</evidence>
<dbReference type="InterPro" id="IPR036005">
    <property type="entry name" value="Creatinase/aminopeptidase-like"/>
</dbReference>
<keyword evidence="9 11" id="KW-0539">Nucleus</keyword>
<proteinExistence type="inferred from homology"/>
<keyword evidence="2 11" id="KW-0158">Chromosome</keyword>
<dbReference type="OrthoDB" id="10251642at2759"/>